<protein>
    <submittedName>
        <fullName evidence="1">MFS general substrate transporter</fullName>
    </submittedName>
</protein>
<evidence type="ECO:0000313" key="2">
    <source>
        <dbReference type="Proteomes" id="UP001497700"/>
    </source>
</evidence>
<keyword evidence="2" id="KW-1185">Reference proteome</keyword>
<comment type="caution">
    <text evidence="1">The sequence shown here is derived from an EMBL/GenBank/DDBJ whole genome shotgun (WGS) entry which is preliminary data.</text>
</comment>
<dbReference type="Proteomes" id="UP001497700">
    <property type="component" value="Unassembled WGS sequence"/>
</dbReference>
<dbReference type="EMBL" id="MU393429">
    <property type="protein sequence ID" value="KAI4869554.1"/>
    <property type="molecule type" value="Genomic_DNA"/>
</dbReference>
<evidence type="ECO:0000313" key="1">
    <source>
        <dbReference type="EMBL" id="KAI4869554.1"/>
    </source>
</evidence>
<gene>
    <name evidence="1" type="ORF">F4820DRAFT_382533</name>
</gene>
<proteinExistence type="predicted"/>
<accession>A0ACB9ZDJ9</accession>
<sequence>MATPPKQVSQVTEASPGLTSGKMEETTKSPDFQETTPTAVTTSNGEEEGEHHHDLSRLERIQTNFGDRPECFKNTFQEISFVFQATVATATTSFLMGVGMIITVPVSRDLGMTQGEIAWISASTSLVAGALQLALGQLADLLGRKAMFITGMATFSAFALLVAFSQNPFWMLIVCGILGACSAMVVPPAIGVLGAAYATPSKRKNMAFSAFSAGNPLGFVFGIILCGIATQLSSWRAAFIMLCIIWAVFTVHAVWAVPSVESFDRAPFKQRLGRLKEFDYVGTILTIFGTGMFTAGLTLGPEDGWAKAHVIALIVVGVALLVIFVVWEKMFPTPLMPLHIWKDRNFSLIIGVVILGMMSFTSSGFWTAFFLQEIKQFSTLMVAVHLLPMAVAGLLWNIIAGHILHKVNNTVIMIFGSVCYLAASLLFSFIRPDTSYWAMMFPALILNVAGADFQFNVANMYVMQSLPKHQQSLAGGIFNMVIRLSNTAIMGISTAVFSSVEMTAEGMTDPMVKFTRTFQVSVALSAVGLLLSVFIRLGTQGNHPKEETQEEEKNQSENSTVIVASTRDSELEEKKA</sequence>
<reference evidence="1 2" key="1">
    <citation type="journal article" date="2022" name="New Phytol.">
        <title>Ecological generalism drives hyperdiversity of secondary metabolite gene clusters in xylarialean endophytes.</title>
        <authorList>
            <person name="Franco M.E.E."/>
            <person name="Wisecaver J.H."/>
            <person name="Arnold A.E."/>
            <person name="Ju Y.M."/>
            <person name="Slot J.C."/>
            <person name="Ahrendt S."/>
            <person name="Moore L.P."/>
            <person name="Eastman K.E."/>
            <person name="Scott K."/>
            <person name="Konkel Z."/>
            <person name="Mondo S.J."/>
            <person name="Kuo A."/>
            <person name="Hayes R.D."/>
            <person name="Haridas S."/>
            <person name="Andreopoulos B."/>
            <person name="Riley R."/>
            <person name="LaButti K."/>
            <person name="Pangilinan J."/>
            <person name="Lipzen A."/>
            <person name="Amirebrahimi M."/>
            <person name="Yan J."/>
            <person name="Adam C."/>
            <person name="Keymanesh K."/>
            <person name="Ng V."/>
            <person name="Louie K."/>
            <person name="Northen T."/>
            <person name="Drula E."/>
            <person name="Henrissat B."/>
            <person name="Hsieh H.M."/>
            <person name="Youens-Clark K."/>
            <person name="Lutzoni F."/>
            <person name="Miadlikowska J."/>
            <person name="Eastwood D.C."/>
            <person name="Hamelin R.C."/>
            <person name="Grigoriev I.V."/>
            <person name="U'Ren J.M."/>
        </authorList>
    </citation>
    <scope>NUCLEOTIDE SEQUENCE [LARGE SCALE GENOMIC DNA]</scope>
    <source>
        <strain evidence="1 2">CBS 119005</strain>
    </source>
</reference>
<organism evidence="1 2">
    <name type="scientific">Hypoxylon rubiginosum</name>
    <dbReference type="NCBI Taxonomy" id="110542"/>
    <lineage>
        <taxon>Eukaryota</taxon>
        <taxon>Fungi</taxon>
        <taxon>Dikarya</taxon>
        <taxon>Ascomycota</taxon>
        <taxon>Pezizomycotina</taxon>
        <taxon>Sordariomycetes</taxon>
        <taxon>Xylariomycetidae</taxon>
        <taxon>Xylariales</taxon>
        <taxon>Hypoxylaceae</taxon>
        <taxon>Hypoxylon</taxon>
    </lineage>
</organism>
<name>A0ACB9ZDJ9_9PEZI</name>